<accession>A0AAP0RXM9</accession>
<dbReference type="EMBL" id="JBBPBK010000004">
    <property type="protein sequence ID" value="KAK9286767.1"/>
    <property type="molecule type" value="Genomic_DNA"/>
</dbReference>
<dbReference type="PROSITE" id="PS00375">
    <property type="entry name" value="UDPGT"/>
    <property type="match status" value="1"/>
</dbReference>
<keyword evidence="6" id="KW-1185">Reference proteome</keyword>
<dbReference type="Pfam" id="PF00201">
    <property type="entry name" value="UDPGT"/>
    <property type="match status" value="1"/>
</dbReference>
<dbReference type="InterPro" id="IPR002213">
    <property type="entry name" value="UDP_glucos_trans"/>
</dbReference>
<dbReference type="PANTHER" id="PTHR48047">
    <property type="entry name" value="GLYCOSYLTRANSFERASE"/>
    <property type="match status" value="1"/>
</dbReference>
<dbReference type="PANTHER" id="PTHR48047:SF81">
    <property type="entry name" value="GLYCOSYLTRANSFERASE"/>
    <property type="match status" value="1"/>
</dbReference>
<evidence type="ECO:0000256" key="4">
    <source>
        <dbReference type="RuleBase" id="RU362057"/>
    </source>
</evidence>
<evidence type="ECO:0000313" key="6">
    <source>
        <dbReference type="Proteomes" id="UP001415857"/>
    </source>
</evidence>
<dbReference type="AlphaFoldDB" id="A0AAP0RXM9"/>
<dbReference type="SUPFAM" id="SSF53756">
    <property type="entry name" value="UDP-Glycosyltransferase/glycogen phosphorylase"/>
    <property type="match status" value="1"/>
</dbReference>
<reference evidence="5 6" key="1">
    <citation type="journal article" date="2024" name="Plant J.">
        <title>Genome sequences and population genomics reveal climatic adaptation and genomic divergence between two closely related sweetgum species.</title>
        <authorList>
            <person name="Xu W.Q."/>
            <person name="Ren C.Q."/>
            <person name="Zhang X.Y."/>
            <person name="Comes H.P."/>
            <person name="Liu X.H."/>
            <person name="Li Y.G."/>
            <person name="Kettle C.J."/>
            <person name="Jalonen R."/>
            <person name="Gaisberger H."/>
            <person name="Ma Y.Z."/>
            <person name="Qiu Y.X."/>
        </authorList>
    </citation>
    <scope>NUCLEOTIDE SEQUENCE [LARGE SCALE GENOMIC DNA]</scope>
    <source>
        <strain evidence="5">Hangzhou</strain>
    </source>
</reference>
<keyword evidence="2 3" id="KW-0808">Transferase</keyword>
<comment type="similarity">
    <text evidence="1 3">Belongs to the UDP-glycosyltransferase family.</text>
</comment>
<dbReference type="InterPro" id="IPR035595">
    <property type="entry name" value="UDP_glycos_trans_CS"/>
</dbReference>
<dbReference type="Proteomes" id="UP001415857">
    <property type="component" value="Unassembled WGS sequence"/>
</dbReference>
<gene>
    <name evidence="5" type="ORF">L1049_015171</name>
</gene>
<dbReference type="GO" id="GO:0035251">
    <property type="term" value="F:UDP-glucosyltransferase activity"/>
    <property type="evidence" value="ECO:0007669"/>
    <property type="project" value="TreeGrafter"/>
</dbReference>
<dbReference type="EC" id="2.4.1.-" evidence="4"/>
<dbReference type="Gene3D" id="3.40.50.2000">
    <property type="entry name" value="Glycogen Phosphorylase B"/>
    <property type="match status" value="2"/>
</dbReference>
<evidence type="ECO:0000256" key="1">
    <source>
        <dbReference type="ARBA" id="ARBA00009995"/>
    </source>
</evidence>
<proteinExistence type="inferred from homology"/>
<organism evidence="5 6">
    <name type="scientific">Liquidambar formosana</name>
    <name type="common">Formosan gum</name>
    <dbReference type="NCBI Taxonomy" id="63359"/>
    <lineage>
        <taxon>Eukaryota</taxon>
        <taxon>Viridiplantae</taxon>
        <taxon>Streptophyta</taxon>
        <taxon>Embryophyta</taxon>
        <taxon>Tracheophyta</taxon>
        <taxon>Spermatophyta</taxon>
        <taxon>Magnoliopsida</taxon>
        <taxon>eudicotyledons</taxon>
        <taxon>Gunneridae</taxon>
        <taxon>Pentapetalae</taxon>
        <taxon>Saxifragales</taxon>
        <taxon>Altingiaceae</taxon>
        <taxon>Liquidambar</taxon>
    </lineage>
</organism>
<evidence type="ECO:0000313" key="5">
    <source>
        <dbReference type="EMBL" id="KAK9286767.1"/>
    </source>
</evidence>
<protein>
    <recommendedName>
        <fullName evidence="4">Glycosyltransferase</fullName>
        <ecNumber evidence="4">2.4.1.-</ecNumber>
    </recommendedName>
</protein>
<dbReference type="CDD" id="cd03784">
    <property type="entry name" value="GT1_Gtf-like"/>
    <property type="match status" value="1"/>
</dbReference>
<dbReference type="FunFam" id="3.40.50.2000:FF:000047">
    <property type="entry name" value="Glycosyltransferase"/>
    <property type="match status" value="1"/>
</dbReference>
<name>A0AAP0RXM9_LIQFO</name>
<sequence length="483" mass="53405">MDSKSPKLEIFFFPYVGGGHQIPMTDLARLFASHGVKSTILITPSNTLLFQKSIQRDQQSGHDINLHPLKLPPGEPDIADVTMSAAPLTDTSILRDPLHLLLQEIQPDCIVVDMFHLWAVDVVDGLGIPRIAFGGNGCFFSSAFDSIIRHTPHEKVDSDYDPFVVPGLPDRIEMTRSQLPPMVRNNSTGFGDMMAKLEQGSFGFVVNSFYELEPAYVDYFKKEMGKKAWLVGPVSVCNRNVEDKAERGQKASIDEHSCLSWLNSKEPNSVLYISFGSVARLAPQQLLEIAYGLKESDHPFIWVVGKILKSSGIDGGGGGEEENWLPDGFEKRMMESNKGLIIRGWAPQLLILEHPATGGFMTHCGWNSTTEGVSAGVPMITWPLGAEQFFNEKLITDVLRIGVKVGSVDWVSWNSKQEVSVGREKVKEVVERLMGGGDEAAEMRKRARELGEKAKRAVEEGGSSYADAEALIEELKSRRKIDS</sequence>
<dbReference type="FunFam" id="3.40.50.2000:FF:000608">
    <property type="entry name" value="Os01g0598000 protein"/>
    <property type="match status" value="1"/>
</dbReference>
<comment type="caution">
    <text evidence="5">The sequence shown here is derived from an EMBL/GenBank/DDBJ whole genome shotgun (WGS) entry which is preliminary data.</text>
</comment>
<evidence type="ECO:0000256" key="3">
    <source>
        <dbReference type="RuleBase" id="RU003718"/>
    </source>
</evidence>
<evidence type="ECO:0000256" key="2">
    <source>
        <dbReference type="ARBA" id="ARBA00022679"/>
    </source>
</evidence>
<keyword evidence="3" id="KW-0328">Glycosyltransferase</keyword>